<organism evidence="1">
    <name type="scientific">hydrothermal vent metagenome</name>
    <dbReference type="NCBI Taxonomy" id="652676"/>
    <lineage>
        <taxon>unclassified sequences</taxon>
        <taxon>metagenomes</taxon>
        <taxon>ecological metagenomes</taxon>
    </lineage>
</organism>
<dbReference type="SUPFAM" id="SSF52833">
    <property type="entry name" value="Thioredoxin-like"/>
    <property type="match status" value="1"/>
</dbReference>
<proteinExistence type="predicted"/>
<name>A0A160VGA4_9ZZZZ</name>
<protein>
    <submittedName>
        <fullName evidence="1">Thiol:disulfide oxidoreductase related to ResA</fullName>
    </submittedName>
</protein>
<accession>A0A160VGA4</accession>
<dbReference type="EMBL" id="FAXA01000248">
    <property type="protein sequence ID" value="CUV05237.1"/>
    <property type="molecule type" value="Genomic_DNA"/>
</dbReference>
<reference evidence="1" key="1">
    <citation type="submission" date="2015-10" db="EMBL/GenBank/DDBJ databases">
        <authorList>
            <person name="Gilbert D.G."/>
        </authorList>
    </citation>
    <scope>NUCLEOTIDE SEQUENCE</scope>
</reference>
<dbReference type="CDD" id="cd02966">
    <property type="entry name" value="TlpA_like_family"/>
    <property type="match status" value="1"/>
</dbReference>
<evidence type="ECO:0000313" key="1">
    <source>
        <dbReference type="EMBL" id="CUV05237.1"/>
    </source>
</evidence>
<dbReference type="InterPro" id="IPR036249">
    <property type="entry name" value="Thioredoxin-like_sf"/>
</dbReference>
<sequence length="102" mass="11239">MPELQEFSEEFQDQIILLGIDIGQFTGLGPPRDASKLLDSMGITYPAGFTDDGDVVEQYRVLAMPTTVFINGQGRIFQKWTGALDRGTVTRLAKAMLAQDVD</sequence>
<dbReference type="Gene3D" id="3.40.30.10">
    <property type="entry name" value="Glutaredoxin"/>
    <property type="match status" value="1"/>
</dbReference>
<dbReference type="AlphaFoldDB" id="A0A160VGA4"/>
<gene>
    <name evidence="1" type="ORF">MGWOODY_Clf2704</name>
</gene>